<accession>X0WGM8</accession>
<organism evidence="1">
    <name type="scientific">marine sediment metagenome</name>
    <dbReference type="NCBI Taxonomy" id="412755"/>
    <lineage>
        <taxon>unclassified sequences</taxon>
        <taxon>metagenomes</taxon>
        <taxon>ecological metagenomes</taxon>
    </lineage>
</organism>
<reference evidence="1" key="1">
    <citation type="journal article" date="2014" name="Front. Microbiol.">
        <title>High frequency of phylogenetically diverse reductive dehalogenase-homologous genes in deep subseafloor sedimentary metagenomes.</title>
        <authorList>
            <person name="Kawai M."/>
            <person name="Futagami T."/>
            <person name="Toyoda A."/>
            <person name="Takaki Y."/>
            <person name="Nishi S."/>
            <person name="Hori S."/>
            <person name="Arai W."/>
            <person name="Tsubouchi T."/>
            <person name="Morono Y."/>
            <person name="Uchiyama I."/>
            <person name="Ito T."/>
            <person name="Fujiyama A."/>
            <person name="Inagaki F."/>
            <person name="Takami H."/>
        </authorList>
    </citation>
    <scope>NUCLEOTIDE SEQUENCE</scope>
    <source>
        <strain evidence="1">Expedition CK06-06</strain>
    </source>
</reference>
<dbReference type="AlphaFoldDB" id="X0WGM8"/>
<dbReference type="EMBL" id="BARS01023468">
    <property type="protein sequence ID" value="GAG11846.1"/>
    <property type="molecule type" value="Genomic_DNA"/>
</dbReference>
<feature type="non-terminal residue" evidence="1">
    <location>
        <position position="174"/>
    </location>
</feature>
<evidence type="ECO:0000313" key="1">
    <source>
        <dbReference type="EMBL" id="GAG11846.1"/>
    </source>
</evidence>
<proteinExistence type="predicted"/>
<name>X0WGM8_9ZZZZ</name>
<comment type="caution">
    <text evidence="1">The sequence shown here is derived from an EMBL/GenBank/DDBJ whole genome shotgun (WGS) entry which is preliminary data.</text>
</comment>
<gene>
    <name evidence="1" type="ORF">S01H1_37367</name>
</gene>
<sequence length="174" mass="20595">MWYEHWFDDSLSLKISTLEAAGRVKLINGRMHVETRERIDSHWLHVSGSTDCRECFLWNEIMFKELGVVHSFCRYHCYKVVVRPRNVRELVQMHNLLYVIPYEYNYINPIAGKAGLDTRKYTAEPYGVFLYANSLNEGLTLKELMRHMIDKYIPEEEIDGKFLVNTLKLKRACT</sequence>
<protein>
    <submittedName>
        <fullName evidence="1">Uncharacterized protein</fullName>
    </submittedName>
</protein>